<dbReference type="Proteomes" id="UP000479293">
    <property type="component" value="Unassembled WGS sequence"/>
</dbReference>
<dbReference type="RefSeq" id="WP_152764616.1">
    <property type="nucleotide sequence ID" value="NZ_WHLY01000002.1"/>
</dbReference>
<accession>A0A7C9BI80</accession>
<sequence>MTHKISTDDCLRDLGLFIREKKGDEHIPKDLPDIRKHFKSWMRIHYQVKETSKLNNTPHANNQQPFPRTGRTLRPTSRAHSEYLGKGSTCDVELRASRTA</sequence>
<dbReference type="EMBL" id="WHLY01000002">
    <property type="protein sequence ID" value="MPR36580.1"/>
    <property type="molecule type" value="Genomic_DNA"/>
</dbReference>
<feature type="region of interest" description="Disordered" evidence="1">
    <location>
        <begin position="49"/>
        <end position="88"/>
    </location>
</feature>
<dbReference type="AlphaFoldDB" id="A0A7C9BI80"/>
<protein>
    <submittedName>
        <fullName evidence="2">Uncharacterized protein</fullName>
    </submittedName>
</protein>
<proteinExistence type="predicted"/>
<name>A0A7C9BI80_9BACT</name>
<evidence type="ECO:0000256" key="1">
    <source>
        <dbReference type="SAM" id="MobiDB-lite"/>
    </source>
</evidence>
<feature type="compositionally biased region" description="Polar residues" evidence="1">
    <location>
        <begin position="53"/>
        <end position="66"/>
    </location>
</feature>
<gene>
    <name evidence="2" type="ORF">GBK04_25370</name>
</gene>
<evidence type="ECO:0000313" key="2">
    <source>
        <dbReference type="EMBL" id="MPR36580.1"/>
    </source>
</evidence>
<keyword evidence="3" id="KW-1185">Reference proteome</keyword>
<evidence type="ECO:0000313" key="3">
    <source>
        <dbReference type="Proteomes" id="UP000479293"/>
    </source>
</evidence>
<organism evidence="2 3">
    <name type="scientific">Salmonirosea aquatica</name>
    <dbReference type="NCBI Taxonomy" id="2654236"/>
    <lineage>
        <taxon>Bacteria</taxon>
        <taxon>Pseudomonadati</taxon>
        <taxon>Bacteroidota</taxon>
        <taxon>Cytophagia</taxon>
        <taxon>Cytophagales</taxon>
        <taxon>Spirosomataceae</taxon>
        <taxon>Salmonirosea</taxon>
    </lineage>
</organism>
<comment type="caution">
    <text evidence="2">The sequence shown here is derived from an EMBL/GenBank/DDBJ whole genome shotgun (WGS) entry which is preliminary data.</text>
</comment>
<reference evidence="2 3" key="1">
    <citation type="submission" date="2019-10" db="EMBL/GenBank/DDBJ databases">
        <title>Draft Genome Sequence of Cytophagaceae sp. SJW1-29.</title>
        <authorList>
            <person name="Choi A."/>
        </authorList>
    </citation>
    <scope>NUCLEOTIDE SEQUENCE [LARGE SCALE GENOMIC DNA]</scope>
    <source>
        <strain evidence="2 3">SJW1-29</strain>
    </source>
</reference>